<protein>
    <recommendedName>
        <fullName evidence="5">Chemotaxis protein</fullName>
    </recommendedName>
</protein>
<dbReference type="PIRSF" id="PIRSF007531">
    <property type="entry name" value="CPT"/>
    <property type="match status" value="1"/>
</dbReference>
<comment type="caution">
    <text evidence="3">The sequence shown here is derived from an EMBL/GenBank/DDBJ whole genome shotgun (WGS) entry which is preliminary data.</text>
</comment>
<evidence type="ECO:0000313" key="3">
    <source>
        <dbReference type="EMBL" id="KGE16838.1"/>
    </source>
</evidence>
<keyword evidence="4" id="KW-1185">Reference proteome</keyword>
<evidence type="ECO:0008006" key="5">
    <source>
        <dbReference type="Google" id="ProtNLM"/>
    </source>
</evidence>
<feature type="binding site" evidence="2">
    <location>
        <begin position="11"/>
        <end position="18"/>
    </location>
    <ligand>
        <name>ATP</name>
        <dbReference type="ChEBI" id="CHEBI:30616"/>
    </ligand>
</feature>
<reference evidence="3 4" key="2">
    <citation type="submission" date="2014-10" db="EMBL/GenBank/DDBJ databases">
        <title>Comparative genomics of the Paenibacillus odorifer group.</title>
        <authorList>
            <person name="Tsai Y.-C."/>
            <person name="Martin N."/>
            <person name="Korlach J."/>
            <person name="Wiedmann M."/>
        </authorList>
    </citation>
    <scope>NUCLEOTIDE SEQUENCE [LARGE SCALE GENOMIC DNA]</scope>
    <source>
        <strain evidence="3 4">DSM 18334</strain>
    </source>
</reference>
<name>A0A098M489_9BACL</name>
<evidence type="ECO:0000256" key="2">
    <source>
        <dbReference type="PIRSR" id="PIRSR007531-2"/>
    </source>
</evidence>
<dbReference type="SUPFAM" id="SSF52540">
    <property type="entry name" value="P-loop containing nucleoside triphosphate hydrolases"/>
    <property type="match status" value="1"/>
</dbReference>
<proteinExistence type="predicted"/>
<gene>
    <name evidence="3" type="ORF">PWYN_19320</name>
</gene>
<accession>A0A098M489</accession>
<dbReference type="Pfam" id="PF07931">
    <property type="entry name" value="CPT"/>
    <property type="match status" value="1"/>
</dbReference>
<dbReference type="Proteomes" id="UP000029734">
    <property type="component" value="Unassembled WGS sequence"/>
</dbReference>
<dbReference type="STRING" id="268407.PWYN_19320"/>
<dbReference type="GO" id="GO:0005524">
    <property type="term" value="F:ATP binding"/>
    <property type="evidence" value="ECO:0007669"/>
    <property type="project" value="InterPro"/>
</dbReference>
<sequence length="198" mass="22695">MNKGTVIFLNGTSSSGKTSISKELIRILEEDFMYLSVDHAISGVNDMLMNMFGEHITREEIRRIEDEEIIEKPVISLFHHYILAFSMAGKNIIVDHVLVDSKWLEECVQLLSDTRTFLIGVHCPINELERRERDRGDRPIGLASAQFTIVHENFQYDLEVNTHMNSVSECAVTIRDFIKTNEPSVLQTFHTEAKEPSQ</sequence>
<dbReference type="InterPro" id="IPR012853">
    <property type="entry name" value="CPT"/>
</dbReference>
<reference evidence="3 4" key="1">
    <citation type="submission" date="2014-08" db="EMBL/GenBank/DDBJ databases">
        <authorList>
            <person name="den Bakker H.C."/>
        </authorList>
    </citation>
    <scope>NUCLEOTIDE SEQUENCE [LARGE SCALE GENOMIC DNA]</scope>
    <source>
        <strain evidence="3 4">DSM 18334</strain>
    </source>
</reference>
<organism evidence="3 4">
    <name type="scientific">Paenibacillus wynnii</name>
    <dbReference type="NCBI Taxonomy" id="268407"/>
    <lineage>
        <taxon>Bacteria</taxon>
        <taxon>Bacillati</taxon>
        <taxon>Bacillota</taxon>
        <taxon>Bacilli</taxon>
        <taxon>Bacillales</taxon>
        <taxon>Paenibacillaceae</taxon>
        <taxon>Paenibacillus</taxon>
    </lineage>
</organism>
<dbReference type="InterPro" id="IPR027417">
    <property type="entry name" value="P-loop_NTPase"/>
</dbReference>
<dbReference type="eggNOG" id="COG3896">
    <property type="taxonomic scope" value="Bacteria"/>
</dbReference>
<evidence type="ECO:0000256" key="1">
    <source>
        <dbReference type="PIRSR" id="PIRSR007531-1"/>
    </source>
</evidence>
<dbReference type="AlphaFoldDB" id="A0A098M489"/>
<dbReference type="EMBL" id="JQCR01000003">
    <property type="protein sequence ID" value="KGE16838.1"/>
    <property type="molecule type" value="Genomic_DNA"/>
</dbReference>
<dbReference type="Gene3D" id="3.40.50.300">
    <property type="entry name" value="P-loop containing nucleotide triphosphate hydrolases"/>
    <property type="match status" value="1"/>
</dbReference>
<evidence type="ECO:0000313" key="4">
    <source>
        <dbReference type="Proteomes" id="UP000029734"/>
    </source>
</evidence>
<feature type="active site" evidence="1">
    <location>
        <position position="38"/>
    </location>
</feature>
<dbReference type="GO" id="GO:0016740">
    <property type="term" value="F:transferase activity"/>
    <property type="evidence" value="ECO:0007669"/>
    <property type="project" value="InterPro"/>
</dbReference>